<accession>J0LIT4</accession>
<organism evidence="1 2">
    <name type="scientific">Auricularia subglabra (strain TFB-10046 / SS5)</name>
    <name type="common">White-rot fungus</name>
    <name type="synonym">Auricularia delicata (strain TFB10046)</name>
    <dbReference type="NCBI Taxonomy" id="717982"/>
    <lineage>
        <taxon>Eukaryota</taxon>
        <taxon>Fungi</taxon>
        <taxon>Dikarya</taxon>
        <taxon>Basidiomycota</taxon>
        <taxon>Agaricomycotina</taxon>
        <taxon>Agaricomycetes</taxon>
        <taxon>Auriculariales</taxon>
        <taxon>Auriculariaceae</taxon>
        <taxon>Auricularia</taxon>
    </lineage>
</organism>
<dbReference type="EMBL" id="JH687812">
    <property type="protein sequence ID" value="EJD39531.1"/>
    <property type="molecule type" value="Genomic_DNA"/>
</dbReference>
<keyword evidence="2" id="KW-1185">Reference proteome</keyword>
<evidence type="ECO:0000313" key="1">
    <source>
        <dbReference type="EMBL" id="EJD39531.1"/>
    </source>
</evidence>
<sequence>MLSLCALNSQGLSSADILFQVGAIVFHPETKRFLLFIKRRGRYNLPAQPVEGNLDSLLMDPLGFVRRETGHKIDLVRFRTYERQYDDPFNERDDLTGLWPVETTATIDAFKVTVDTLEGPKELSQEGQPRQVITIWFAGVIVDPDPPEVTPVKITASTVRVGHLLRKPFVFNEFLEHGYAGMQEYAVLETFVRLWNLTFPDKKIR</sequence>
<gene>
    <name evidence="1" type="ORF">AURDEDRAFT_171342</name>
</gene>
<dbReference type="Proteomes" id="UP000006514">
    <property type="component" value="Unassembled WGS sequence"/>
</dbReference>
<dbReference type="InParanoid" id="J0LIT4"/>
<dbReference type="AlphaFoldDB" id="J0LIT4"/>
<name>J0LIT4_AURST</name>
<reference evidence="2" key="1">
    <citation type="journal article" date="2012" name="Science">
        <title>The Paleozoic origin of enzymatic lignin decomposition reconstructed from 31 fungal genomes.</title>
        <authorList>
            <person name="Floudas D."/>
            <person name="Binder M."/>
            <person name="Riley R."/>
            <person name="Barry K."/>
            <person name="Blanchette R.A."/>
            <person name="Henrissat B."/>
            <person name="Martinez A.T."/>
            <person name="Otillar R."/>
            <person name="Spatafora J.W."/>
            <person name="Yadav J.S."/>
            <person name="Aerts A."/>
            <person name="Benoit I."/>
            <person name="Boyd A."/>
            <person name="Carlson A."/>
            <person name="Copeland A."/>
            <person name="Coutinho P.M."/>
            <person name="de Vries R.P."/>
            <person name="Ferreira P."/>
            <person name="Findley K."/>
            <person name="Foster B."/>
            <person name="Gaskell J."/>
            <person name="Glotzer D."/>
            <person name="Gorecki P."/>
            <person name="Heitman J."/>
            <person name="Hesse C."/>
            <person name="Hori C."/>
            <person name="Igarashi K."/>
            <person name="Jurgens J.A."/>
            <person name="Kallen N."/>
            <person name="Kersten P."/>
            <person name="Kohler A."/>
            <person name="Kuees U."/>
            <person name="Kumar T.K.A."/>
            <person name="Kuo A."/>
            <person name="LaButti K."/>
            <person name="Larrondo L.F."/>
            <person name="Lindquist E."/>
            <person name="Ling A."/>
            <person name="Lombard V."/>
            <person name="Lucas S."/>
            <person name="Lundell T."/>
            <person name="Martin R."/>
            <person name="McLaughlin D.J."/>
            <person name="Morgenstern I."/>
            <person name="Morin E."/>
            <person name="Murat C."/>
            <person name="Nagy L.G."/>
            <person name="Nolan M."/>
            <person name="Ohm R.A."/>
            <person name="Patyshakuliyeva A."/>
            <person name="Rokas A."/>
            <person name="Ruiz-Duenas F.J."/>
            <person name="Sabat G."/>
            <person name="Salamov A."/>
            <person name="Samejima M."/>
            <person name="Schmutz J."/>
            <person name="Slot J.C."/>
            <person name="St John F."/>
            <person name="Stenlid J."/>
            <person name="Sun H."/>
            <person name="Sun S."/>
            <person name="Syed K."/>
            <person name="Tsang A."/>
            <person name="Wiebenga A."/>
            <person name="Young D."/>
            <person name="Pisabarro A."/>
            <person name="Eastwood D.C."/>
            <person name="Martin F."/>
            <person name="Cullen D."/>
            <person name="Grigoriev I.V."/>
            <person name="Hibbett D.S."/>
        </authorList>
    </citation>
    <scope>NUCLEOTIDE SEQUENCE [LARGE SCALE GENOMIC DNA]</scope>
    <source>
        <strain evidence="2">TFB10046</strain>
    </source>
</reference>
<evidence type="ECO:0008006" key="3">
    <source>
        <dbReference type="Google" id="ProtNLM"/>
    </source>
</evidence>
<evidence type="ECO:0000313" key="2">
    <source>
        <dbReference type="Proteomes" id="UP000006514"/>
    </source>
</evidence>
<dbReference type="KEGG" id="adl:AURDEDRAFT_171342"/>
<protein>
    <recommendedName>
        <fullName evidence="3">Nudix hydrolase domain-containing protein</fullName>
    </recommendedName>
</protein>
<proteinExistence type="predicted"/>